<feature type="region of interest" description="Disordered" evidence="3">
    <location>
        <begin position="67"/>
        <end position="105"/>
    </location>
</feature>
<dbReference type="SUPFAM" id="SSF117281">
    <property type="entry name" value="Kelch motif"/>
    <property type="match status" value="1"/>
</dbReference>
<comment type="caution">
    <text evidence="4">The sequence shown here is derived from an EMBL/GenBank/DDBJ whole genome shotgun (WGS) entry which is preliminary data.</text>
</comment>
<sequence>MDEAVTILAPGHPLKLSLTQLSIPVPSETLHPALARSHHTLTVLSNKAFIFGGLDASGTLCPPGIHTLTLPTSETTPNPPSTTTTTTTSADPVSQESTATPTSSYYTSYPPYTLHDETTGELLLPRARSGHAACARGRDGRFLFVHGGRLAERNNDNPASNNSAGENDEKEDEDDDDESNCLWQWDAELLRWSRLPGETQLGESMAAPRWGHWIFWDRDEGDEMNTAGFVILIGGRTAGAGTGFSEHEHSHTERQAWMYDLYTGAWTALPALPARPLAAAYVDKRVYVLSRAGEEGVSAATTAVHYLDMQESAVEREKFRALVWKTVLPNPHSHGHGHGQSPGPEPREGGALIPLTTGHGREYLVYMFGCSTTASGEKKFHSDIWTLQLPAKKHSLAAAADKFRETFFSHGDTGVFHWAEAEIVPTEQGGGEGKVLPGPRAMFGADRCLNGRGVVLWGGVNAKGETESDGWLIRSAYGYADHERAE</sequence>
<keyword evidence="1" id="KW-0677">Repeat</keyword>
<evidence type="ECO:0008006" key="6">
    <source>
        <dbReference type="Google" id="ProtNLM"/>
    </source>
</evidence>
<protein>
    <recommendedName>
        <fullName evidence="6">Galactose oxidase</fullName>
    </recommendedName>
</protein>
<organism evidence="4 5">
    <name type="scientific">Humicola insolens</name>
    <name type="common">Soft-rot fungus</name>
    <dbReference type="NCBI Taxonomy" id="85995"/>
    <lineage>
        <taxon>Eukaryota</taxon>
        <taxon>Fungi</taxon>
        <taxon>Dikarya</taxon>
        <taxon>Ascomycota</taxon>
        <taxon>Pezizomycotina</taxon>
        <taxon>Sordariomycetes</taxon>
        <taxon>Sordariomycetidae</taxon>
        <taxon>Sordariales</taxon>
        <taxon>Chaetomiaceae</taxon>
        <taxon>Mycothermus</taxon>
    </lineage>
</organism>
<keyword evidence="5" id="KW-1185">Reference proteome</keyword>
<proteinExistence type="predicted"/>
<feature type="region of interest" description="Disordered" evidence="3">
    <location>
        <begin position="330"/>
        <end position="349"/>
    </location>
</feature>
<feature type="region of interest" description="Disordered" evidence="3">
    <location>
        <begin position="151"/>
        <end position="179"/>
    </location>
</feature>
<dbReference type="EMBL" id="JAZGSY010000099">
    <property type="protein sequence ID" value="KAL1840793.1"/>
    <property type="molecule type" value="Genomic_DNA"/>
</dbReference>
<reference evidence="4 5" key="1">
    <citation type="journal article" date="2024" name="Commun. Biol.">
        <title>Comparative genomic analysis of thermophilic fungi reveals convergent evolutionary adaptations and gene losses.</title>
        <authorList>
            <person name="Steindorff A.S."/>
            <person name="Aguilar-Pontes M.V."/>
            <person name="Robinson A.J."/>
            <person name="Andreopoulos B."/>
            <person name="LaButti K."/>
            <person name="Kuo A."/>
            <person name="Mondo S."/>
            <person name="Riley R."/>
            <person name="Otillar R."/>
            <person name="Haridas S."/>
            <person name="Lipzen A."/>
            <person name="Grimwood J."/>
            <person name="Schmutz J."/>
            <person name="Clum A."/>
            <person name="Reid I.D."/>
            <person name="Moisan M.C."/>
            <person name="Butler G."/>
            <person name="Nguyen T.T.M."/>
            <person name="Dewar K."/>
            <person name="Conant G."/>
            <person name="Drula E."/>
            <person name="Henrissat B."/>
            <person name="Hansel C."/>
            <person name="Singer S."/>
            <person name="Hutchinson M.I."/>
            <person name="de Vries R.P."/>
            <person name="Natvig D.O."/>
            <person name="Powell A.J."/>
            <person name="Tsang A."/>
            <person name="Grigoriev I.V."/>
        </authorList>
    </citation>
    <scope>NUCLEOTIDE SEQUENCE [LARGE SCALE GENOMIC DNA]</scope>
    <source>
        <strain evidence="4 5">CBS 620.91</strain>
    </source>
</reference>
<gene>
    <name evidence="4" type="ORF">VTJ49DRAFT_7748</name>
</gene>
<feature type="compositionally biased region" description="Polar residues" evidence="3">
    <location>
        <begin position="156"/>
        <end position="165"/>
    </location>
</feature>
<dbReference type="Gene3D" id="2.120.10.80">
    <property type="entry name" value="Kelch-type beta propeller"/>
    <property type="match status" value="2"/>
</dbReference>
<feature type="compositionally biased region" description="Low complexity" evidence="3">
    <location>
        <begin position="67"/>
        <end position="89"/>
    </location>
</feature>
<evidence type="ECO:0000256" key="2">
    <source>
        <dbReference type="ARBA" id="ARBA00023004"/>
    </source>
</evidence>
<accession>A0ABR3VGK2</accession>
<dbReference type="PANTHER" id="PTHR47435:SF10">
    <property type="entry name" value="TIP ELONGATION ABERRANT PROTEIN 3"/>
    <property type="match status" value="1"/>
</dbReference>
<keyword evidence="2" id="KW-0408">Iron</keyword>
<evidence type="ECO:0000313" key="4">
    <source>
        <dbReference type="EMBL" id="KAL1840793.1"/>
    </source>
</evidence>
<name>A0ABR3VGK2_HUMIN</name>
<dbReference type="Proteomes" id="UP001583172">
    <property type="component" value="Unassembled WGS sequence"/>
</dbReference>
<evidence type="ECO:0000256" key="1">
    <source>
        <dbReference type="ARBA" id="ARBA00022737"/>
    </source>
</evidence>
<evidence type="ECO:0000313" key="5">
    <source>
        <dbReference type="Proteomes" id="UP001583172"/>
    </source>
</evidence>
<evidence type="ECO:0000256" key="3">
    <source>
        <dbReference type="SAM" id="MobiDB-lite"/>
    </source>
</evidence>
<dbReference type="PANTHER" id="PTHR47435">
    <property type="entry name" value="KELCH REPEAT PROTEIN (AFU_ORTHOLOGUE AFUA_5G12780)"/>
    <property type="match status" value="1"/>
</dbReference>
<feature type="compositionally biased region" description="Acidic residues" evidence="3">
    <location>
        <begin position="166"/>
        <end position="179"/>
    </location>
</feature>
<dbReference type="InterPro" id="IPR015915">
    <property type="entry name" value="Kelch-typ_b-propeller"/>
</dbReference>